<evidence type="ECO:0000256" key="1">
    <source>
        <dbReference type="SAM" id="MobiDB-lite"/>
    </source>
</evidence>
<feature type="region of interest" description="Disordered" evidence="1">
    <location>
        <begin position="1"/>
        <end position="65"/>
    </location>
</feature>
<accession>A0AAU7U8T2</accession>
<dbReference type="AlphaFoldDB" id="A0AAU7U8T2"/>
<name>A0AAU7U8T2_9DEIO</name>
<dbReference type="EMBL" id="CP158299">
    <property type="protein sequence ID" value="XBV84868.1"/>
    <property type="molecule type" value="Genomic_DNA"/>
</dbReference>
<gene>
    <name evidence="2" type="ORF">ABOD76_15675</name>
</gene>
<protein>
    <submittedName>
        <fullName evidence="2">Uncharacterized protein</fullName>
    </submittedName>
</protein>
<evidence type="ECO:0000313" key="2">
    <source>
        <dbReference type="EMBL" id="XBV84868.1"/>
    </source>
</evidence>
<feature type="compositionally biased region" description="Low complexity" evidence="1">
    <location>
        <begin position="11"/>
        <end position="20"/>
    </location>
</feature>
<dbReference type="RefSeq" id="WP_350242905.1">
    <property type="nucleotide sequence ID" value="NZ_CP158299.1"/>
</dbReference>
<sequence length="65" mass="6751">MTDRSNDENEAQAQQEQYARMQEDDARRGVTSAGGAGSTGTPGNQEAGAETSDEDQPAAGFQDGS</sequence>
<dbReference type="KEGG" id="dsc:ABOD76_15675"/>
<proteinExistence type="predicted"/>
<organism evidence="2">
    <name type="scientific">Deinococcus sonorensis KR-87</name>
    <dbReference type="NCBI Taxonomy" id="694439"/>
    <lineage>
        <taxon>Bacteria</taxon>
        <taxon>Thermotogati</taxon>
        <taxon>Deinococcota</taxon>
        <taxon>Deinococci</taxon>
        <taxon>Deinococcales</taxon>
        <taxon>Deinococcaceae</taxon>
        <taxon>Deinococcus</taxon>
    </lineage>
</organism>
<reference evidence="2" key="1">
    <citation type="submission" date="2024-06" db="EMBL/GenBank/DDBJ databases">
        <title>Draft Genome Sequence of Deinococcus sonorensis Type Strain KR-87, a Biofilm Producing Representative of the Genus Deinococcus.</title>
        <authorList>
            <person name="Boren L.S."/>
            <person name="Grosso R.A."/>
            <person name="Hugenberg-Cox A.N."/>
            <person name="Hill J.T.E."/>
            <person name="Albert C.M."/>
            <person name="Tuohy J.M."/>
        </authorList>
    </citation>
    <scope>NUCLEOTIDE SEQUENCE</scope>
    <source>
        <strain evidence="2">KR-87</strain>
    </source>
</reference>